<dbReference type="GeneID" id="65404626"/>
<comment type="caution">
    <text evidence="2">The sequence shown here is derived from an EMBL/GenBank/DDBJ whole genome shotgun (WGS) entry which is preliminary data.</text>
</comment>
<feature type="transmembrane region" description="Helical" evidence="1">
    <location>
        <begin position="69"/>
        <end position="87"/>
    </location>
</feature>
<dbReference type="EMBL" id="VLKI01000010">
    <property type="protein sequence ID" value="TWH84892.1"/>
    <property type="molecule type" value="Genomic_DNA"/>
</dbReference>
<gene>
    <name evidence="2" type="ORF">IQ19_03481</name>
</gene>
<keyword evidence="1" id="KW-0472">Membrane</keyword>
<dbReference type="OrthoDB" id="1698854at2"/>
<accession>A0A562JNX9</accession>
<dbReference type="AlphaFoldDB" id="A0A562JNX9"/>
<dbReference type="InterPro" id="IPR010718">
    <property type="entry name" value="DUF1294"/>
</dbReference>
<protein>
    <submittedName>
        <fullName evidence="2">Uncharacterized membrane protein YsdA (DUF1294 family)</fullName>
    </submittedName>
</protein>
<feature type="transmembrane region" description="Helical" evidence="1">
    <location>
        <begin position="6"/>
        <end position="22"/>
    </location>
</feature>
<keyword evidence="3" id="KW-1185">Reference proteome</keyword>
<keyword evidence="1" id="KW-0812">Transmembrane</keyword>
<evidence type="ECO:0000313" key="3">
    <source>
        <dbReference type="Proteomes" id="UP000318667"/>
    </source>
</evidence>
<reference evidence="2 3" key="1">
    <citation type="journal article" date="2015" name="Stand. Genomic Sci.">
        <title>Genomic Encyclopedia of Bacterial and Archaeal Type Strains, Phase III: the genomes of soil and plant-associated and newly described type strains.</title>
        <authorList>
            <person name="Whitman W.B."/>
            <person name="Woyke T."/>
            <person name="Klenk H.P."/>
            <person name="Zhou Y."/>
            <person name="Lilburn T.G."/>
            <person name="Beck B.J."/>
            <person name="De Vos P."/>
            <person name="Vandamme P."/>
            <person name="Eisen J.A."/>
            <person name="Garrity G."/>
            <person name="Hugenholtz P."/>
            <person name="Kyrpides N.C."/>
        </authorList>
    </citation>
    <scope>NUCLEOTIDE SEQUENCE [LARGE SCALE GENOMIC DNA]</scope>
    <source>
        <strain evidence="2 3">CGMCC 1.10115</strain>
    </source>
</reference>
<keyword evidence="1" id="KW-1133">Transmembrane helix</keyword>
<proteinExistence type="predicted"/>
<evidence type="ECO:0000256" key="1">
    <source>
        <dbReference type="SAM" id="Phobius"/>
    </source>
</evidence>
<dbReference type="Proteomes" id="UP000318667">
    <property type="component" value="Unassembled WGS sequence"/>
</dbReference>
<evidence type="ECO:0000313" key="2">
    <source>
        <dbReference type="EMBL" id="TWH84892.1"/>
    </source>
</evidence>
<sequence>MIKTIVIIYLLVNIAGFFLMKVDKEKAKRNQYRISEKTLWLVAFLSGAAGMTLGMNTFRHKTKHLQFKFGLPSLALLEAGLILYLIIQLS</sequence>
<dbReference type="RefSeq" id="WP_144543544.1">
    <property type="nucleotide sequence ID" value="NZ_CBCSDC010000003.1"/>
</dbReference>
<feature type="transmembrane region" description="Helical" evidence="1">
    <location>
        <begin position="38"/>
        <end position="57"/>
    </location>
</feature>
<dbReference type="Pfam" id="PF06961">
    <property type="entry name" value="DUF1294"/>
    <property type="match status" value="1"/>
</dbReference>
<name>A0A562JNX9_9BACI</name>
<organism evidence="2 3">
    <name type="scientific">Cytobacillus oceanisediminis</name>
    <dbReference type="NCBI Taxonomy" id="665099"/>
    <lineage>
        <taxon>Bacteria</taxon>
        <taxon>Bacillati</taxon>
        <taxon>Bacillota</taxon>
        <taxon>Bacilli</taxon>
        <taxon>Bacillales</taxon>
        <taxon>Bacillaceae</taxon>
        <taxon>Cytobacillus</taxon>
    </lineage>
</organism>